<evidence type="ECO:0000313" key="2">
    <source>
        <dbReference type="WBParaSite" id="PDA_v2.g28042.t1"/>
    </source>
</evidence>
<proteinExistence type="predicted"/>
<protein>
    <submittedName>
        <fullName evidence="2">Uncharacterized protein</fullName>
    </submittedName>
</protein>
<evidence type="ECO:0000313" key="1">
    <source>
        <dbReference type="Proteomes" id="UP000887578"/>
    </source>
</evidence>
<reference evidence="2" key="1">
    <citation type="submission" date="2022-11" db="UniProtKB">
        <authorList>
            <consortium name="WormBaseParasite"/>
        </authorList>
    </citation>
    <scope>IDENTIFICATION</scope>
</reference>
<dbReference type="Proteomes" id="UP000887578">
    <property type="component" value="Unplaced"/>
</dbReference>
<keyword evidence="1" id="KW-1185">Reference proteome</keyword>
<accession>A0A914Q8Z1</accession>
<dbReference type="WBParaSite" id="PDA_v2.g28042.t1">
    <property type="protein sequence ID" value="PDA_v2.g28042.t1"/>
    <property type="gene ID" value="PDA_v2.g28042"/>
</dbReference>
<name>A0A914Q8Z1_9BILA</name>
<dbReference type="AlphaFoldDB" id="A0A914Q8Z1"/>
<organism evidence="1 2">
    <name type="scientific">Panagrolaimus davidi</name>
    <dbReference type="NCBI Taxonomy" id="227884"/>
    <lineage>
        <taxon>Eukaryota</taxon>
        <taxon>Metazoa</taxon>
        <taxon>Ecdysozoa</taxon>
        <taxon>Nematoda</taxon>
        <taxon>Chromadorea</taxon>
        <taxon>Rhabditida</taxon>
        <taxon>Tylenchina</taxon>
        <taxon>Panagrolaimomorpha</taxon>
        <taxon>Panagrolaimoidea</taxon>
        <taxon>Panagrolaimidae</taxon>
        <taxon>Panagrolaimus</taxon>
    </lineage>
</organism>
<sequence length="132" mass="14957">MFLIEQETYEAICRIYKKTLALKKPEDNISNVRDLTRSESLDFSKQPYHHVLFLELVTSSHVTSHPEEYVVCESKNTCFMRSENNLDLGGGVYLAAGASKTVACIERPRNKRAAAVIIDALSCCQCQTFRSY</sequence>